<feature type="region of interest" description="Disordered" evidence="1">
    <location>
        <begin position="14"/>
        <end position="46"/>
    </location>
</feature>
<name>A0A6C1DP09_SACPS</name>
<dbReference type="SMART" id="SM00751">
    <property type="entry name" value="BSD"/>
    <property type="match status" value="1"/>
</dbReference>
<sequence>MEFFYEEQVACIEDDKINDSHTKETGSTENTENNELQSRDDKTNGAFQKLEEEVNKRYEKTTSAFKKLVIEKDDGIEINLPISNETTETAQKYLKKLDENIHSVESLAQSYWSKMKTKNFWSGFSSFDNAAENDSNDKDENSKENEIAVGGNRTEAELRTLSKDKSVYLDNKMDLQLDPFDVDEKTEEICSILQGDKDISKLMNDIVPHKISYKDFWHIYFLQRNKILDKESKRKEILSKKEKETEEKEVEWDDEEEEDDDDKVEAVVDNKSKGETKVAVSQEGLKDVSDHVGLANKDESKDDDDDDDDDDNWE</sequence>
<accession>A0A6C1DP09</accession>
<dbReference type="SUPFAM" id="SSF140383">
    <property type="entry name" value="BSD domain-like"/>
    <property type="match status" value="1"/>
</dbReference>
<dbReference type="OrthoDB" id="73788at2759"/>
<dbReference type="InterPro" id="IPR051494">
    <property type="entry name" value="BSD_domain-containing"/>
</dbReference>
<feature type="compositionally biased region" description="Acidic residues" evidence="1">
    <location>
        <begin position="247"/>
        <end position="263"/>
    </location>
</feature>
<feature type="compositionally biased region" description="Basic and acidic residues" evidence="1">
    <location>
        <begin position="284"/>
        <end position="300"/>
    </location>
</feature>
<feature type="compositionally biased region" description="Acidic residues" evidence="1">
    <location>
        <begin position="301"/>
        <end position="314"/>
    </location>
</feature>
<evidence type="ECO:0000256" key="1">
    <source>
        <dbReference type="SAM" id="MobiDB-lite"/>
    </source>
</evidence>
<organism evidence="3 4">
    <name type="scientific">Saccharomyces pastorianus</name>
    <name type="common">Lager yeast</name>
    <name type="synonym">Saccharomyces cerevisiae x Saccharomyces eubayanus</name>
    <dbReference type="NCBI Taxonomy" id="27292"/>
    <lineage>
        <taxon>Eukaryota</taxon>
        <taxon>Fungi</taxon>
        <taxon>Dikarya</taxon>
        <taxon>Ascomycota</taxon>
        <taxon>Saccharomycotina</taxon>
        <taxon>Saccharomycetes</taxon>
        <taxon>Saccharomycetales</taxon>
        <taxon>Saccharomycetaceae</taxon>
        <taxon>Saccharomyces</taxon>
    </lineage>
</organism>
<reference evidence="3 4" key="1">
    <citation type="journal article" date="2019" name="BMC Genomics">
        <title>Chromosome level assembly and comparative genome analysis confirm lager-brewing yeasts originated from a single hybridization.</title>
        <authorList>
            <person name="Salazar A.N."/>
            <person name="Gorter de Vries A.R."/>
            <person name="van den Broek M."/>
            <person name="Brouwers N."/>
            <person name="de la Torre Cortes P."/>
            <person name="Kuijpers N.G.A."/>
            <person name="Daran J.G."/>
            <person name="Abeel T."/>
        </authorList>
    </citation>
    <scope>NUCLEOTIDE SEQUENCE [LARGE SCALE GENOMIC DNA]</scope>
    <source>
        <strain evidence="3 4">CBS 1483</strain>
    </source>
</reference>
<dbReference type="EMBL" id="CP048985">
    <property type="protein sequence ID" value="QID78595.1"/>
    <property type="molecule type" value="Genomic_DNA"/>
</dbReference>
<feature type="region of interest" description="Disordered" evidence="1">
    <location>
        <begin position="240"/>
        <end position="314"/>
    </location>
</feature>
<evidence type="ECO:0000313" key="3">
    <source>
        <dbReference type="EMBL" id="QID78595.1"/>
    </source>
</evidence>
<dbReference type="PANTHER" id="PTHR16019:SF5">
    <property type="entry name" value="BSD DOMAIN-CONTAINING PROTEIN 1"/>
    <property type="match status" value="1"/>
</dbReference>
<evidence type="ECO:0000259" key="2">
    <source>
        <dbReference type="PROSITE" id="PS50858"/>
    </source>
</evidence>
<gene>
    <name evidence="3" type="primary">DOS2</name>
    <name evidence="3" type="ORF">GRS66_000810</name>
</gene>
<feature type="compositionally biased region" description="Basic and acidic residues" evidence="1">
    <location>
        <begin position="264"/>
        <end position="276"/>
    </location>
</feature>
<dbReference type="InterPro" id="IPR035925">
    <property type="entry name" value="BSD_dom_sf"/>
</dbReference>
<feature type="domain" description="BSD" evidence="2">
    <location>
        <begin position="176"/>
        <end position="228"/>
    </location>
</feature>
<protein>
    <submittedName>
        <fullName evidence="3">Protein dos2</fullName>
    </submittedName>
</protein>
<dbReference type="Proteomes" id="UP000501346">
    <property type="component" value="Chromosome ScIV"/>
</dbReference>
<feature type="compositionally biased region" description="Basic and acidic residues" evidence="1">
    <location>
        <begin position="37"/>
        <end position="46"/>
    </location>
</feature>
<dbReference type="PANTHER" id="PTHR16019">
    <property type="entry name" value="SYNAPSE-ASSOCIATED PROTEIN"/>
    <property type="match status" value="1"/>
</dbReference>
<dbReference type="Pfam" id="PF03909">
    <property type="entry name" value="BSD"/>
    <property type="match status" value="1"/>
</dbReference>
<dbReference type="AlphaFoldDB" id="A0A6C1DP09"/>
<dbReference type="Gene3D" id="1.10.3970.10">
    <property type="entry name" value="BSD domain"/>
    <property type="match status" value="1"/>
</dbReference>
<keyword evidence="4" id="KW-1185">Reference proteome</keyword>
<proteinExistence type="predicted"/>
<feature type="compositionally biased region" description="Basic and acidic residues" evidence="1">
    <location>
        <begin position="14"/>
        <end position="26"/>
    </location>
</feature>
<dbReference type="GO" id="GO:0005737">
    <property type="term" value="C:cytoplasm"/>
    <property type="evidence" value="ECO:0007669"/>
    <property type="project" value="TreeGrafter"/>
</dbReference>
<dbReference type="PROSITE" id="PS50858">
    <property type="entry name" value="BSD"/>
    <property type="match status" value="1"/>
</dbReference>
<evidence type="ECO:0000313" key="4">
    <source>
        <dbReference type="Proteomes" id="UP000501346"/>
    </source>
</evidence>
<dbReference type="InterPro" id="IPR005607">
    <property type="entry name" value="BSD_dom"/>
</dbReference>